<dbReference type="EMBL" id="JAHBMH010000007">
    <property type="protein sequence ID" value="KAK1939671.1"/>
    <property type="molecule type" value="Genomic_DNA"/>
</dbReference>
<evidence type="ECO:0000256" key="1">
    <source>
        <dbReference type="SAM" id="MobiDB-lite"/>
    </source>
</evidence>
<dbReference type="Proteomes" id="UP001195914">
    <property type="component" value="Unassembled WGS sequence"/>
</dbReference>
<evidence type="ECO:0000313" key="3">
    <source>
        <dbReference type="Proteomes" id="UP001195914"/>
    </source>
</evidence>
<feature type="region of interest" description="Disordered" evidence="1">
    <location>
        <begin position="69"/>
        <end position="103"/>
    </location>
</feature>
<gene>
    <name evidence="2" type="ORF">X943_002173</name>
</gene>
<proteinExistence type="predicted"/>
<dbReference type="AlphaFoldDB" id="A0AAD9GJM1"/>
<organism evidence="2 3">
    <name type="scientific">Babesia divergens</name>
    <dbReference type="NCBI Taxonomy" id="32595"/>
    <lineage>
        <taxon>Eukaryota</taxon>
        <taxon>Sar</taxon>
        <taxon>Alveolata</taxon>
        <taxon>Apicomplexa</taxon>
        <taxon>Aconoidasida</taxon>
        <taxon>Piroplasmida</taxon>
        <taxon>Babesiidae</taxon>
        <taxon>Babesia</taxon>
    </lineage>
</organism>
<comment type="caution">
    <text evidence="2">The sequence shown here is derived from an EMBL/GenBank/DDBJ whole genome shotgun (WGS) entry which is preliminary data.</text>
</comment>
<evidence type="ECO:0000313" key="2">
    <source>
        <dbReference type="EMBL" id="KAK1939671.1"/>
    </source>
</evidence>
<keyword evidence="3" id="KW-1185">Reference proteome</keyword>
<accession>A0AAD9GJM1</accession>
<reference evidence="2" key="2">
    <citation type="submission" date="2021-05" db="EMBL/GenBank/DDBJ databases">
        <authorList>
            <person name="Pain A."/>
        </authorList>
    </citation>
    <scope>NUCLEOTIDE SEQUENCE</scope>
    <source>
        <strain evidence="2">1802A</strain>
    </source>
</reference>
<reference evidence="2" key="1">
    <citation type="journal article" date="2014" name="Nucleic Acids Res.">
        <title>The evolutionary dynamics of variant antigen genes in Babesia reveal a history of genomic innovation underlying host-parasite interaction.</title>
        <authorList>
            <person name="Jackson A.P."/>
            <person name="Otto T.D."/>
            <person name="Darby A."/>
            <person name="Ramaprasad A."/>
            <person name="Xia D."/>
            <person name="Echaide I.E."/>
            <person name="Farber M."/>
            <person name="Gahlot S."/>
            <person name="Gamble J."/>
            <person name="Gupta D."/>
            <person name="Gupta Y."/>
            <person name="Jackson L."/>
            <person name="Malandrin L."/>
            <person name="Malas T.B."/>
            <person name="Moussa E."/>
            <person name="Nair M."/>
            <person name="Reid A.J."/>
            <person name="Sanders M."/>
            <person name="Sharma J."/>
            <person name="Tracey A."/>
            <person name="Quail M.A."/>
            <person name="Weir W."/>
            <person name="Wastling J.M."/>
            <person name="Hall N."/>
            <person name="Willadsen P."/>
            <person name="Lingelbach K."/>
            <person name="Shiels B."/>
            <person name="Tait A."/>
            <person name="Berriman M."/>
            <person name="Allred D.R."/>
            <person name="Pain A."/>
        </authorList>
    </citation>
    <scope>NUCLEOTIDE SEQUENCE</scope>
    <source>
        <strain evidence="2">1802A</strain>
    </source>
</reference>
<protein>
    <submittedName>
        <fullName evidence="2">Uncharacterized protein</fullName>
    </submittedName>
</protein>
<sequence>MTRSLTFYGTLHTSRFRGCDNLSKTSLDDIREILSDHFKKPKTFFDKYKNEVNQLIVETLKDMYAKEPMEPDIKSEEPSVANKRTACESTPSSAEASPKRTKQMQGKHHILKIDDNYLCTLSHDISDLITRSEFLAKAPEIKVQIADASFTIQPKKFSTDSCGWYGSEKIKIQVDGKSLVCQVGLNCTVVGSKQWKP</sequence>
<name>A0AAD9GJM1_BABDI</name>